<dbReference type="GeneID" id="24407768"/>
<evidence type="ECO:0000256" key="1">
    <source>
        <dbReference type="SAM" id="MobiDB-lite"/>
    </source>
</evidence>
<feature type="region of interest" description="Disordered" evidence="1">
    <location>
        <begin position="29"/>
        <end position="54"/>
    </location>
</feature>
<name>E3Q6U5_COLGM</name>
<organism evidence="3">
    <name type="scientific">Colletotrichum graminicola (strain M1.001 / M2 / FGSC 10212)</name>
    <name type="common">Maize anthracnose fungus</name>
    <name type="synonym">Glomerella graminicola</name>
    <dbReference type="NCBI Taxonomy" id="645133"/>
    <lineage>
        <taxon>Eukaryota</taxon>
        <taxon>Fungi</taxon>
        <taxon>Dikarya</taxon>
        <taxon>Ascomycota</taxon>
        <taxon>Pezizomycotina</taxon>
        <taxon>Sordariomycetes</taxon>
        <taxon>Hypocreomycetidae</taxon>
        <taxon>Glomerellales</taxon>
        <taxon>Glomerellaceae</taxon>
        <taxon>Colletotrichum</taxon>
        <taxon>Colletotrichum graminicola species complex</taxon>
    </lineage>
</organism>
<keyword evidence="3" id="KW-1185">Reference proteome</keyword>
<dbReference type="HOGENOM" id="CLU_2291500_0_0_1"/>
<sequence>MLVDGEISPLYASGLLAAALVPLTHAAGSSSAAPVRPDIKPAPFHPGPAFSTSAPRTKTCIVEAGAAGTDDAPAILKAFTDCNHGGTVVLDSTYKSARPWT</sequence>
<dbReference type="SUPFAM" id="SSF51126">
    <property type="entry name" value="Pectin lyase-like"/>
    <property type="match status" value="1"/>
</dbReference>
<dbReference type="STRING" id="645133.E3Q6U5"/>
<evidence type="ECO:0000313" key="3">
    <source>
        <dbReference type="Proteomes" id="UP000008782"/>
    </source>
</evidence>
<dbReference type="OrthoDB" id="187139at2759"/>
<reference evidence="3" key="1">
    <citation type="journal article" date="2012" name="Nat. Genet.">
        <title>Lifestyle transitions in plant pathogenic Colletotrichum fungi deciphered by genome and transcriptome analyses.</title>
        <authorList>
            <person name="O'Connell R.J."/>
            <person name="Thon M.R."/>
            <person name="Hacquard S."/>
            <person name="Amyotte S.G."/>
            <person name="Kleemann J."/>
            <person name="Torres M.F."/>
            <person name="Damm U."/>
            <person name="Buiate E.A."/>
            <person name="Epstein L."/>
            <person name="Alkan N."/>
            <person name="Altmueller J."/>
            <person name="Alvarado-Balderrama L."/>
            <person name="Bauser C.A."/>
            <person name="Becker C."/>
            <person name="Birren B.W."/>
            <person name="Chen Z."/>
            <person name="Choi J."/>
            <person name="Crouch J.A."/>
            <person name="Duvick J.P."/>
            <person name="Farman M.A."/>
            <person name="Gan P."/>
            <person name="Heiman D."/>
            <person name="Henrissat B."/>
            <person name="Howard R.J."/>
            <person name="Kabbage M."/>
            <person name="Koch C."/>
            <person name="Kracher B."/>
            <person name="Kubo Y."/>
            <person name="Law A.D."/>
            <person name="Lebrun M.-H."/>
            <person name="Lee Y.-H."/>
            <person name="Miyara I."/>
            <person name="Moore N."/>
            <person name="Neumann U."/>
            <person name="Nordstroem K."/>
            <person name="Panaccione D.G."/>
            <person name="Panstruga R."/>
            <person name="Place M."/>
            <person name="Proctor R.H."/>
            <person name="Prusky D."/>
            <person name="Rech G."/>
            <person name="Reinhardt R."/>
            <person name="Rollins J.A."/>
            <person name="Rounsley S."/>
            <person name="Schardl C.L."/>
            <person name="Schwartz D.C."/>
            <person name="Shenoy N."/>
            <person name="Shirasu K."/>
            <person name="Sikhakolli U.R."/>
            <person name="Stueber K."/>
            <person name="Sukno S.A."/>
            <person name="Sweigard J.A."/>
            <person name="Takano Y."/>
            <person name="Takahara H."/>
            <person name="Trail F."/>
            <person name="van der Does H.C."/>
            <person name="Voll L.M."/>
            <person name="Will I."/>
            <person name="Young S."/>
            <person name="Zeng Q."/>
            <person name="Zhang J."/>
            <person name="Zhou S."/>
            <person name="Dickman M.B."/>
            <person name="Schulze-Lefert P."/>
            <person name="Ver Loren van Themaat E."/>
            <person name="Ma L.-J."/>
            <person name="Vaillancourt L.J."/>
        </authorList>
    </citation>
    <scope>NUCLEOTIDE SEQUENCE [LARGE SCALE GENOMIC DNA]</scope>
    <source>
        <strain evidence="3">M1.001 / M2 / FGSC 10212</strain>
    </source>
</reference>
<proteinExistence type="predicted"/>
<dbReference type="eggNOG" id="ENOG502QPPR">
    <property type="taxonomic scope" value="Eukaryota"/>
</dbReference>
<gene>
    <name evidence="2" type="ORF">GLRG_02403</name>
</gene>
<dbReference type="AlphaFoldDB" id="E3Q6U5"/>
<evidence type="ECO:0000313" key="2">
    <source>
        <dbReference type="EMBL" id="EFQ26583.1"/>
    </source>
</evidence>
<dbReference type="VEuPathDB" id="FungiDB:GLRG_02403"/>
<accession>E3Q6U5</accession>
<protein>
    <submittedName>
        <fullName evidence="2">Uncharacterized protein</fullName>
    </submittedName>
</protein>
<dbReference type="EMBL" id="GG697335">
    <property type="protein sequence ID" value="EFQ26583.1"/>
    <property type="molecule type" value="Genomic_DNA"/>
</dbReference>
<dbReference type="Proteomes" id="UP000008782">
    <property type="component" value="Unassembled WGS sequence"/>
</dbReference>
<dbReference type="InterPro" id="IPR011050">
    <property type="entry name" value="Pectin_lyase_fold/virulence"/>
</dbReference>
<dbReference type="RefSeq" id="XP_008090603.1">
    <property type="nucleotide sequence ID" value="XM_008092412.1"/>
</dbReference>